<dbReference type="PANTHER" id="PTHR13451">
    <property type="entry name" value="CLASS II CROSSOVER JUNCTION ENDONUCLEASE MUS81"/>
    <property type="match status" value="1"/>
</dbReference>
<comment type="subunit">
    <text evidence="14">Interacts with EME1.</text>
</comment>
<dbReference type="AlphaFoldDB" id="F4PRN9"/>
<keyword evidence="16" id="KW-1133">Transmembrane helix</keyword>
<feature type="compositionally biased region" description="Polar residues" evidence="15">
    <location>
        <begin position="439"/>
        <end position="451"/>
    </location>
</feature>
<evidence type="ECO:0000313" key="18">
    <source>
        <dbReference type="EMBL" id="EGG20538.1"/>
    </source>
</evidence>
<evidence type="ECO:0000256" key="8">
    <source>
        <dbReference type="ARBA" id="ARBA00022801"/>
    </source>
</evidence>
<evidence type="ECO:0000256" key="4">
    <source>
        <dbReference type="ARBA" id="ARBA00022722"/>
    </source>
</evidence>
<keyword evidence="13" id="KW-0863">Zinc-finger</keyword>
<evidence type="ECO:0000256" key="13">
    <source>
        <dbReference type="PROSITE-ProRule" id="PRU00325"/>
    </source>
</evidence>
<keyword evidence="11 14" id="KW-0234">DNA repair</keyword>
<comment type="similarity">
    <text evidence="3 14">Belongs to the XPF family.</text>
</comment>
<accession>F4PRN9</accession>
<dbReference type="InterPro" id="IPR006166">
    <property type="entry name" value="ERCC4_domain"/>
</dbReference>
<dbReference type="RefSeq" id="XP_004358388.1">
    <property type="nucleotide sequence ID" value="XM_004358331.1"/>
</dbReference>
<comment type="subcellular location">
    <subcellularLocation>
        <location evidence="2 14">Nucleus</location>
    </subcellularLocation>
</comment>
<feature type="compositionally biased region" description="Acidic residues" evidence="15">
    <location>
        <begin position="584"/>
        <end position="602"/>
    </location>
</feature>
<dbReference type="SUPFAM" id="SSF52980">
    <property type="entry name" value="Restriction endonuclease-like"/>
    <property type="match status" value="1"/>
</dbReference>
<keyword evidence="9 14" id="KW-0460">Magnesium</keyword>
<dbReference type="GO" id="GO:0008270">
    <property type="term" value="F:zinc ion binding"/>
    <property type="evidence" value="ECO:0007669"/>
    <property type="project" value="UniProtKB-KW"/>
</dbReference>
<keyword evidence="13" id="KW-0862">Zinc</keyword>
<dbReference type="GO" id="GO:0000727">
    <property type="term" value="P:double-strand break repair via break-induced replication"/>
    <property type="evidence" value="ECO:0007669"/>
    <property type="project" value="UniProtKB-UniRule"/>
</dbReference>
<keyword evidence="16" id="KW-0472">Membrane</keyword>
<dbReference type="PROSITE" id="PS50966">
    <property type="entry name" value="ZF_SWIM"/>
    <property type="match status" value="1"/>
</dbReference>
<evidence type="ECO:0000256" key="1">
    <source>
        <dbReference type="ARBA" id="ARBA00001946"/>
    </source>
</evidence>
<evidence type="ECO:0000256" key="11">
    <source>
        <dbReference type="ARBA" id="ARBA00023204"/>
    </source>
</evidence>
<dbReference type="InterPro" id="IPR042530">
    <property type="entry name" value="EME1/EME2_C"/>
</dbReference>
<evidence type="ECO:0000256" key="5">
    <source>
        <dbReference type="ARBA" id="ARBA00022723"/>
    </source>
</evidence>
<dbReference type="Pfam" id="PF02732">
    <property type="entry name" value="ERCC4"/>
    <property type="match status" value="1"/>
</dbReference>
<keyword evidence="16" id="KW-0812">Transmembrane</keyword>
<feature type="compositionally biased region" description="Low complexity" evidence="15">
    <location>
        <begin position="463"/>
        <end position="476"/>
    </location>
</feature>
<dbReference type="SMART" id="SM00891">
    <property type="entry name" value="ERCC4"/>
    <property type="match status" value="1"/>
</dbReference>
<feature type="domain" description="SWIM-type" evidence="17">
    <location>
        <begin position="308"/>
        <end position="356"/>
    </location>
</feature>
<evidence type="ECO:0000256" key="14">
    <source>
        <dbReference type="RuleBase" id="RU369042"/>
    </source>
</evidence>
<keyword evidence="19" id="KW-1185">Reference proteome</keyword>
<gene>
    <name evidence="18" type="ORF">DFA_00399</name>
</gene>
<evidence type="ECO:0000256" key="12">
    <source>
        <dbReference type="ARBA" id="ARBA00023242"/>
    </source>
</evidence>
<dbReference type="InterPro" id="IPR011335">
    <property type="entry name" value="Restrct_endonuc-II-like"/>
</dbReference>
<keyword evidence="8 14" id="KW-0378">Hydrolase</keyword>
<proteinExistence type="inferred from homology"/>
<dbReference type="GO" id="GO:0003677">
    <property type="term" value="F:DNA binding"/>
    <property type="evidence" value="ECO:0007669"/>
    <property type="project" value="UniProtKB-UniRule"/>
</dbReference>
<keyword evidence="10 14" id="KW-0233">DNA recombination</keyword>
<dbReference type="Gene3D" id="3.40.50.10130">
    <property type="match status" value="1"/>
</dbReference>
<evidence type="ECO:0000256" key="9">
    <source>
        <dbReference type="ARBA" id="ARBA00022842"/>
    </source>
</evidence>
<evidence type="ECO:0000256" key="7">
    <source>
        <dbReference type="ARBA" id="ARBA00022763"/>
    </source>
</evidence>
<comment type="function">
    <text evidence="14">Interacts with EME1 to form a DNA structure-specific endonuclease with substrate preference for branched DNA structures with a 5'-end at the branch nick. Typical substrates include 3'-flap structures, D-loops, replication forks and nicked Holliday junctions. May be required in mitosis for the processing of stalled or collapsed replication fork intermediates. May be required in meiosis for the repair of meiosis-specific double strand breaks subsequent to single-end invasion (SEI).</text>
</comment>
<dbReference type="OrthoDB" id="5963188at2759"/>
<keyword evidence="7 14" id="KW-0227">DNA damage</keyword>
<feature type="region of interest" description="Disordered" evidence="15">
    <location>
        <begin position="362"/>
        <end position="483"/>
    </location>
</feature>
<dbReference type="GeneID" id="14872761"/>
<feature type="region of interest" description="Disordered" evidence="15">
    <location>
        <begin position="793"/>
        <end position="812"/>
    </location>
</feature>
<dbReference type="KEGG" id="dfa:DFA_00399"/>
<dbReference type="STRING" id="1054147.F4PRN9"/>
<dbReference type="InterPro" id="IPR033309">
    <property type="entry name" value="Mus81"/>
</dbReference>
<dbReference type="GO" id="GO:0048257">
    <property type="term" value="F:3'-flap endonuclease activity"/>
    <property type="evidence" value="ECO:0007669"/>
    <property type="project" value="TreeGrafter"/>
</dbReference>
<feature type="compositionally biased region" description="Low complexity" evidence="15">
    <location>
        <begin position="362"/>
        <end position="398"/>
    </location>
</feature>
<feature type="region of interest" description="Disordered" evidence="15">
    <location>
        <begin position="574"/>
        <end position="637"/>
    </location>
</feature>
<keyword evidence="5 14" id="KW-0479">Metal-binding</keyword>
<evidence type="ECO:0000256" key="15">
    <source>
        <dbReference type="SAM" id="MobiDB-lite"/>
    </source>
</evidence>
<evidence type="ECO:0000256" key="16">
    <source>
        <dbReference type="SAM" id="Phobius"/>
    </source>
</evidence>
<protein>
    <recommendedName>
        <fullName evidence="14">Crossover junction endonuclease MUS81</fullName>
        <ecNumber evidence="14">3.1.22.-</ecNumber>
    </recommendedName>
</protein>
<evidence type="ECO:0000259" key="17">
    <source>
        <dbReference type="PROSITE" id="PS50966"/>
    </source>
</evidence>
<evidence type="ECO:0000256" key="3">
    <source>
        <dbReference type="ARBA" id="ARBA00010015"/>
    </source>
</evidence>
<dbReference type="EMBL" id="GL883010">
    <property type="protein sequence ID" value="EGG20538.1"/>
    <property type="molecule type" value="Genomic_DNA"/>
</dbReference>
<evidence type="ECO:0000313" key="19">
    <source>
        <dbReference type="Proteomes" id="UP000007797"/>
    </source>
</evidence>
<organism evidence="18 19">
    <name type="scientific">Cavenderia fasciculata</name>
    <name type="common">Slime mold</name>
    <name type="synonym">Dictyostelium fasciculatum</name>
    <dbReference type="NCBI Taxonomy" id="261658"/>
    <lineage>
        <taxon>Eukaryota</taxon>
        <taxon>Amoebozoa</taxon>
        <taxon>Evosea</taxon>
        <taxon>Eumycetozoa</taxon>
        <taxon>Dictyostelia</taxon>
        <taxon>Acytosteliales</taxon>
        <taxon>Cavenderiaceae</taxon>
        <taxon>Cavenderia</taxon>
    </lineage>
</organism>
<dbReference type="GO" id="GO:0000712">
    <property type="term" value="P:resolution of meiotic recombination intermediates"/>
    <property type="evidence" value="ECO:0007669"/>
    <property type="project" value="TreeGrafter"/>
</dbReference>
<evidence type="ECO:0000256" key="6">
    <source>
        <dbReference type="ARBA" id="ARBA00022759"/>
    </source>
</evidence>
<keyword evidence="4 14" id="KW-0540">Nuclease</keyword>
<dbReference type="EC" id="3.1.22.-" evidence="14"/>
<dbReference type="Gene3D" id="1.10.10.10">
    <property type="entry name" value="Winged helix-like DNA-binding domain superfamily/Winged helix DNA-binding domain"/>
    <property type="match status" value="1"/>
</dbReference>
<dbReference type="GO" id="GO:0008821">
    <property type="term" value="F:crossover junction DNA endonuclease activity"/>
    <property type="evidence" value="ECO:0007669"/>
    <property type="project" value="UniProtKB-UniRule"/>
</dbReference>
<feature type="region of interest" description="Disordered" evidence="15">
    <location>
        <begin position="74"/>
        <end position="93"/>
    </location>
</feature>
<dbReference type="GO" id="GO:0048476">
    <property type="term" value="C:Holliday junction resolvase complex"/>
    <property type="evidence" value="ECO:0007669"/>
    <property type="project" value="UniProtKB-UniRule"/>
</dbReference>
<dbReference type="GO" id="GO:0005634">
    <property type="term" value="C:nucleus"/>
    <property type="evidence" value="ECO:0007669"/>
    <property type="project" value="UniProtKB-SubCell"/>
</dbReference>
<dbReference type="GO" id="GO:0006308">
    <property type="term" value="P:DNA catabolic process"/>
    <property type="evidence" value="ECO:0007669"/>
    <property type="project" value="UniProtKB-UniRule"/>
</dbReference>
<dbReference type="InterPro" id="IPR047416">
    <property type="entry name" value="XPF_nuclease_Mus81"/>
</dbReference>
<feature type="transmembrane region" description="Helical" evidence="16">
    <location>
        <begin position="945"/>
        <end position="969"/>
    </location>
</feature>
<dbReference type="CDD" id="cd20074">
    <property type="entry name" value="XPF_nuclease_Mus81"/>
    <property type="match status" value="1"/>
</dbReference>
<dbReference type="Gene3D" id="1.10.150.670">
    <property type="entry name" value="Crossover junction endonuclease EME1, DNA-binding domain"/>
    <property type="match status" value="1"/>
</dbReference>
<comment type="cofactor">
    <cofactor evidence="1 14">
        <name>Mg(2+)</name>
        <dbReference type="ChEBI" id="CHEBI:18420"/>
    </cofactor>
</comment>
<evidence type="ECO:0000256" key="2">
    <source>
        <dbReference type="ARBA" id="ARBA00004123"/>
    </source>
</evidence>
<keyword evidence="6 14" id="KW-0255">Endonuclease</keyword>
<sequence>MATVSSNQYLIAGLEAHRASTLSPTMARCYSRLINSVKSYPLPITIDEIESVSGIGRATGKILRTLIENGPLSSLSSNQQNQQLITNNNNNSRGELEKQKLKERLEKINIKDLFVKSDDFLAMKRPNSFAEWIYSIKGITDPTDIIDKFNLSGINQIQHIPLIDGSATSAANLIFGQKMLVDHAVTIYKRYDMLAIEYAERGEDLETALQWIKGEISSNDGDDDIDNKNLFFSDKDGEDILISTEGPPPLIQMQYIETICSKNVLKGAYEIAHMRKLADIHLGSDNIIKLMVSPSGDDNVQGRGDKAYEVIITLDPDRKMASRCSCTCEYGKIHNHRKNINSSLCKHIIAPLLILSQYNQQNNSQNNSNQNSQNNQNNQNNNNSTPRRNPTRPRNNNSIYLQDGMDLELGDEDEYIPPEDKDDRDYSPTRDKQSRKRSSLATSTNNGSQQENDQKRTRRRSTEQQTTDKSTNNNNSKKNRYRPKYRSGAWGLLMALYAKLVDEENSKDGLSKNELVMNAQEYSDAQFSTDGGWRSMKTLEDHQLVSEYGKPKIFKLTKMGWDIARKLYSSKPTGTKNITMAVNSDDDGDNDDNDNDDNDNDDYDIHSQQDNEDSPTKTTITTTNEDFNQEPSPPPLSMEEQVLYDWSDDSDSETIHWLVDRPFPITHSDVLKIKKENIYIREVVLLVDNREIKNHRKNGDSLLQLLNTVGVKYEQRALPLGDFLWITRLHYNLDEEQTVYEMVMDTIIERKKIPDLLESIKDGRYKDQKYRLTRCGIDKTHYLIEGQLNYRTNGGGGGGSGSQDTTVTPKDPDDEKVYQSISETFLEDEIIPVRTKSEEDTVHMLRTITTRMTDNPHIYFSDMCYDEFADRATHEPMTITSMFACMLLTIRGMTEKKATQIITEYPTLHRLITKYRRMTTVGEAERLLADYVGVDLNTPAANIEIFYILTCLGHSSLSLLLLLYCIIILDSSRSNGRKEKEASGYKQQQ</sequence>
<dbReference type="Proteomes" id="UP000007797">
    <property type="component" value="Unassembled WGS sequence"/>
</dbReference>
<name>F4PRN9_CACFS</name>
<dbReference type="InterPro" id="IPR047417">
    <property type="entry name" value="WHD_MUS81"/>
</dbReference>
<evidence type="ECO:0000256" key="10">
    <source>
        <dbReference type="ARBA" id="ARBA00023172"/>
    </source>
</evidence>
<dbReference type="CDD" id="cd21036">
    <property type="entry name" value="WH_MUS81"/>
    <property type="match status" value="1"/>
</dbReference>
<feature type="compositionally biased region" description="Low complexity" evidence="15">
    <location>
        <begin position="74"/>
        <end position="92"/>
    </location>
</feature>
<dbReference type="InterPro" id="IPR036388">
    <property type="entry name" value="WH-like_DNA-bd_sf"/>
</dbReference>
<dbReference type="GO" id="GO:0031573">
    <property type="term" value="P:mitotic intra-S DNA damage checkpoint signaling"/>
    <property type="evidence" value="ECO:0007669"/>
    <property type="project" value="TreeGrafter"/>
</dbReference>
<dbReference type="PANTHER" id="PTHR13451:SF0">
    <property type="entry name" value="CROSSOVER JUNCTION ENDONUCLEASE MUS81"/>
    <property type="match status" value="1"/>
</dbReference>
<feature type="compositionally biased region" description="Basic and acidic residues" evidence="15">
    <location>
        <begin position="418"/>
        <end position="432"/>
    </location>
</feature>
<dbReference type="InterPro" id="IPR007527">
    <property type="entry name" value="Znf_SWIM"/>
</dbReference>
<feature type="compositionally biased region" description="Polar residues" evidence="15">
    <location>
        <begin position="616"/>
        <end position="630"/>
    </location>
</feature>
<reference evidence="19" key="1">
    <citation type="journal article" date="2011" name="Genome Res.">
        <title>Phylogeny-wide analysis of social amoeba genomes highlights ancient origins for complex intercellular communication.</title>
        <authorList>
            <person name="Heidel A.J."/>
            <person name="Lawal H.M."/>
            <person name="Felder M."/>
            <person name="Schilde C."/>
            <person name="Helps N.R."/>
            <person name="Tunggal B."/>
            <person name="Rivero F."/>
            <person name="John U."/>
            <person name="Schleicher M."/>
            <person name="Eichinger L."/>
            <person name="Platzer M."/>
            <person name="Noegel A.A."/>
            <person name="Schaap P."/>
            <person name="Gloeckner G."/>
        </authorList>
    </citation>
    <scope>NUCLEOTIDE SEQUENCE [LARGE SCALE GENOMIC DNA]</scope>
    <source>
        <strain evidence="19">SH3</strain>
    </source>
</reference>
<keyword evidence="12 14" id="KW-0539">Nucleus</keyword>
<feature type="compositionally biased region" description="Acidic residues" evidence="15">
    <location>
        <begin position="405"/>
        <end position="417"/>
    </location>
</feature>